<name>A0A348G1Z1_9HYPH</name>
<organism evidence="7 8">
    <name type="scientific">Blastochloris tepida</name>
    <dbReference type="NCBI Taxonomy" id="2233851"/>
    <lineage>
        <taxon>Bacteria</taxon>
        <taxon>Pseudomonadati</taxon>
        <taxon>Pseudomonadota</taxon>
        <taxon>Alphaproteobacteria</taxon>
        <taxon>Hyphomicrobiales</taxon>
        <taxon>Blastochloridaceae</taxon>
        <taxon>Blastochloris</taxon>
    </lineage>
</organism>
<gene>
    <name evidence="7" type="ORF">BLTE_22590</name>
</gene>
<dbReference type="GO" id="GO:0005886">
    <property type="term" value="C:plasma membrane"/>
    <property type="evidence" value="ECO:0007669"/>
    <property type="project" value="TreeGrafter"/>
</dbReference>
<keyword evidence="3 5" id="KW-1133">Transmembrane helix</keyword>
<keyword evidence="8" id="KW-1185">Reference proteome</keyword>
<proteinExistence type="predicted"/>
<evidence type="ECO:0000256" key="3">
    <source>
        <dbReference type="ARBA" id="ARBA00022989"/>
    </source>
</evidence>
<dbReference type="InterPro" id="IPR012340">
    <property type="entry name" value="NA-bd_OB-fold"/>
</dbReference>
<feature type="domain" description="NfeD-like C-terminal" evidence="6">
    <location>
        <begin position="92"/>
        <end position="145"/>
    </location>
</feature>
<dbReference type="RefSeq" id="WP_126400551.1">
    <property type="nucleotide sequence ID" value="NZ_AP018907.1"/>
</dbReference>
<dbReference type="Gene3D" id="2.40.50.140">
    <property type="entry name" value="Nucleic acid-binding proteins"/>
    <property type="match status" value="1"/>
</dbReference>
<feature type="transmembrane region" description="Helical" evidence="5">
    <location>
        <begin position="29"/>
        <end position="50"/>
    </location>
</feature>
<dbReference type="Pfam" id="PF01957">
    <property type="entry name" value="NfeD"/>
    <property type="match status" value="1"/>
</dbReference>
<dbReference type="PANTHER" id="PTHR33507">
    <property type="entry name" value="INNER MEMBRANE PROTEIN YBBJ"/>
    <property type="match status" value="1"/>
</dbReference>
<evidence type="ECO:0000256" key="5">
    <source>
        <dbReference type="SAM" id="Phobius"/>
    </source>
</evidence>
<evidence type="ECO:0000256" key="2">
    <source>
        <dbReference type="ARBA" id="ARBA00022692"/>
    </source>
</evidence>
<evidence type="ECO:0000259" key="6">
    <source>
        <dbReference type="Pfam" id="PF01957"/>
    </source>
</evidence>
<evidence type="ECO:0000256" key="4">
    <source>
        <dbReference type="ARBA" id="ARBA00023136"/>
    </source>
</evidence>
<dbReference type="AlphaFoldDB" id="A0A348G1Z1"/>
<dbReference type="InterPro" id="IPR002810">
    <property type="entry name" value="NfeD-like_C"/>
</dbReference>
<feature type="transmembrane region" description="Helical" evidence="5">
    <location>
        <begin position="6"/>
        <end position="22"/>
    </location>
</feature>
<evidence type="ECO:0000256" key="1">
    <source>
        <dbReference type="ARBA" id="ARBA00004141"/>
    </source>
</evidence>
<evidence type="ECO:0000313" key="7">
    <source>
        <dbReference type="EMBL" id="BBF93574.1"/>
    </source>
</evidence>
<evidence type="ECO:0000313" key="8">
    <source>
        <dbReference type="Proteomes" id="UP000266934"/>
    </source>
</evidence>
<dbReference type="PANTHER" id="PTHR33507:SF3">
    <property type="entry name" value="INNER MEMBRANE PROTEIN YBBJ"/>
    <property type="match status" value="1"/>
</dbReference>
<dbReference type="InterPro" id="IPR052165">
    <property type="entry name" value="Membrane_assoc_protease"/>
</dbReference>
<protein>
    <submittedName>
        <fullName evidence="7">Membrane protein</fullName>
    </submittedName>
</protein>
<feature type="transmembrane region" description="Helical" evidence="5">
    <location>
        <begin position="56"/>
        <end position="74"/>
    </location>
</feature>
<dbReference type="EMBL" id="AP018907">
    <property type="protein sequence ID" value="BBF93574.1"/>
    <property type="molecule type" value="Genomic_DNA"/>
</dbReference>
<dbReference type="KEGG" id="blag:BLTE_22590"/>
<sequence>MSALSALGVWSWFILGLVLLGVEVAMPGFFMLWLGAAAIATGLITLAFGLSWQAEFIVFAVVAVVALVVWLRLAKRSTEAPADNPFLNRRAASYVGREFVLEEAIVRGSGRVRIDDSIWRLSGPDLPAGAKVRITRADGGLLHVEAAAG</sequence>
<reference evidence="7 8" key="1">
    <citation type="submission" date="2018-08" db="EMBL/GenBank/DDBJ databases">
        <title>Complete genome sequencing of Blastochloris tepida GI.</title>
        <authorList>
            <person name="Tsukatani Y."/>
            <person name="Mori H."/>
        </authorList>
    </citation>
    <scope>NUCLEOTIDE SEQUENCE [LARGE SCALE GENOMIC DNA]</scope>
    <source>
        <strain evidence="7 8">GI</strain>
    </source>
</reference>
<accession>A0A348G1Z1</accession>
<comment type="subcellular location">
    <subcellularLocation>
        <location evidence="1">Membrane</location>
        <topology evidence="1">Multi-pass membrane protein</topology>
    </subcellularLocation>
</comment>
<dbReference type="Proteomes" id="UP000266934">
    <property type="component" value="Chromosome"/>
</dbReference>
<keyword evidence="2 5" id="KW-0812">Transmembrane</keyword>
<dbReference type="OrthoDB" id="9810336at2"/>
<keyword evidence="4 5" id="KW-0472">Membrane</keyword>